<dbReference type="Pfam" id="PF25967">
    <property type="entry name" value="RND-MFP_C"/>
    <property type="match status" value="1"/>
</dbReference>
<evidence type="ECO:0000256" key="2">
    <source>
        <dbReference type="ARBA" id="ARBA00009477"/>
    </source>
</evidence>
<reference evidence="8 9" key="1">
    <citation type="submission" date="2022-01" db="EMBL/GenBank/DDBJ databases">
        <title>Flavihumibacter sp. nov., isolated from sediment of a river.</title>
        <authorList>
            <person name="Liu H."/>
        </authorList>
    </citation>
    <scope>NUCLEOTIDE SEQUENCE [LARGE SCALE GENOMIC DNA]</scope>
    <source>
        <strain evidence="8 9">RY-1</strain>
    </source>
</reference>
<feature type="domain" description="Multidrug resistance protein MdtA-like barrel-sandwich hybrid" evidence="5">
    <location>
        <begin position="59"/>
        <end position="193"/>
    </location>
</feature>
<dbReference type="NCBIfam" id="TIGR01730">
    <property type="entry name" value="RND_mfp"/>
    <property type="match status" value="1"/>
</dbReference>
<feature type="domain" description="Multidrug resistance protein MdtA-like beta-barrel" evidence="6">
    <location>
        <begin position="207"/>
        <end position="285"/>
    </location>
</feature>
<evidence type="ECO:0000259" key="6">
    <source>
        <dbReference type="Pfam" id="PF25944"/>
    </source>
</evidence>
<sequence>MTGHFRAAAWGIILFLYGCSSDDKKATTEEPDQIPVVKLAQSDTTLYTGYVADIQAIQNVEIRAKVNGFLEQILVDEGQFVRQGQPLFLINVAEYTNAVARTEAQLSNAHAEAHAAELEVGRVKTLSDKNVVATSELKLAEARLMAAQAKVKEALSAHDLANLQLSYTTIKAPFDGIVNRIPLKRGSLLESGTLLTTLSDNRSVFAYFNVSEIEYLQLTKGNKASLTETEIVSLILADGTVYPQKGKIETIESEFDESTGSIAFRARFPNPERILKHGASGRVRLSNIASNIVMVPQKSVFEIQDKHFVYVVGSDKKIHQKPFIPARRVAEYYIVASGLDAGDTIVYEGIQNLRDGMTINPLFTSVTTSN</sequence>
<dbReference type="SUPFAM" id="SSF111369">
    <property type="entry name" value="HlyD-like secretion proteins"/>
    <property type="match status" value="1"/>
</dbReference>
<dbReference type="InterPro" id="IPR006143">
    <property type="entry name" value="RND_pump_MFP"/>
</dbReference>
<evidence type="ECO:0000256" key="1">
    <source>
        <dbReference type="ARBA" id="ARBA00004196"/>
    </source>
</evidence>
<keyword evidence="9" id="KW-1185">Reference proteome</keyword>
<dbReference type="InterPro" id="IPR058627">
    <property type="entry name" value="MdtA-like_C"/>
</dbReference>
<dbReference type="Gene3D" id="1.10.287.470">
    <property type="entry name" value="Helix hairpin bin"/>
    <property type="match status" value="1"/>
</dbReference>
<dbReference type="InterPro" id="IPR058625">
    <property type="entry name" value="MdtA-like_BSH"/>
</dbReference>
<comment type="caution">
    <text evidence="8">The sequence shown here is derived from an EMBL/GenBank/DDBJ whole genome shotgun (WGS) entry which is preliminary data.</text>
</comment>
<comment type="similarity">
    <text evidence="2">Belongs to the membrane fusion protein (MFP) (TC 8.A.1) family.</text>
</comment>
<comment type="subcellular location">
    <subcellularLocation>
        <location evidence="1">Cell envelope</location>
    </subcellularLocation>
</comment>
<dbReference type="Gene3D" id="2.40.50.100">
    <property type="match status" value="1"/>
</dbReference>
<evidence type="ECO:0000313" key="8">
    <source>
        <dbReference type="EMBL" id="MCF1714986.1"/>
    </source>
</evidence>
<dbReference type="EMBL" id="JAKEVY010000002">
    <property type="protein sequence ID" value="MCF1714986.1"/>
    <property type="molecule type" value="Genomic_DNA"/>
</dbReference>
<dbReference type="Pfam" id="PF25876">
    <property type="entry name" value="HH_MFP_RND"/>
    <property type="match status" value="1"/>
</dbReference>
<dbReference type="RefSeq" id="WP_234865937.1">
    <property type="nucleotide sequence ID" value="NZ_JAKEVY010000002.1"/>
</dbReference>
<evidence type="ECO:0000313" key="9">
    <source>
        <dbReference type="Proteomes" id="UP001200145"/>
    </source>
</evidence>
<evidence type="ECO:0000259" key="4">
    <source>
        <dbReference type="Pfam" id="PF25876"/>
    </source>
</evidence>
<organism evidence="8 9">
    <name type="scientific">Flavihumibacter fluminis</name>
    <dbReference type="NCBI Taxonomy" id="2909236"/>
    <lineage>
        <taxon>Bacteria</taxon>
        <taxon>Pseudomonadati</taxon>
        <taxon>Bacteroidota</taxon>
        <taxon>Chitinophagia</taxon>
        <taxon>Chitinophagales</taxon>
        <taxon>Chitinophagaceae</taxon>
        <taxon>Flavihumibacter</taxon>
    </lineage>
</organism>
<dbReference type="PANTHER" id="PTHR30158">
    <property type="entry name" value="ACRA/E-RELATED COMPONENT OF DRUG EFFLUX TRANSPORTER"/>
    <property type="match status" value="1"/>
</dbReference>
<dbReference type="Pfam" id="PF25944">
    <property type="entry name" value="Beta-barrel_RND"/>
    <property type="match status" value="1"/>
</dbReference>
<evidence type="ECO:0000256" key="3">
    <source>
        <dbReference type="SAM" id="Coils"/>
    </source>
</evidence>
<keyword evidence="3" id="KW-0175">Coiled coil</keyword>
<dbReference type="InterPro" id="IPR058624">
    <property type="entry name" value="MdtA-like_HH"/>
</dbReference>
<dbReference type="Proteomes" id="UP001200145">
    <property type="component" value="Unassembled WGS sequence"/>
</dbReference>
<dbReference type="InterPro" id="IPR058626">
    <property type="entry name" value="MdtA-like_b-barrel"/>
</dbReference>
<accession>A0ABS9BK48</accession>
<dbReference type="PROSITE" id="PS51257">
    <property type="entry name" value="PROKAR_LIPOPROTEIN"/>
    <property type="match status" value="1"/>
</dbReference>
<name>A0ABS9BK48_9BACT</name>
<dbReference type="PANTHER" id="PTHR30158:SF23">
    <property type="entry name" value="MULTIDRUG RESISTANCE PROTEIN MEXA"/>
    <property type="match status" value="1"/>
</dbReference>
<dbReference type="Gene3D" id="2.40.30.170">
    <property type="match status" value="1"/>
</dbReference>
<gene>
    <name evidence="8" type="ORF">L0U88_10150</name>
</gene>
<evidence type="ECO:0000259" key="7">
    <source>
        <dbReference type="Pfam" id="PF25967"/>
    </source>
</evidence>
<feature type="domain" description="Multidrug resistance protein MdtA-like C-terminal permuted SH3" evidence="7">
    <location>
        <begin position="291"/>
        <end position="351"/>
    </location>
</feature>
<proteinExistence type="inferred from homology"/>
<protein>
    <submittedName>
        <fullName evidence="8">Efflux RND transporter periplasmic adaptor subunit</fullName>
    </submittedName>
</protein>
<feature type="coiled-coil region" evidence="3">
    <location>
        <begin position="92"/>
        <end position="157"/>
    </location>
</feature>
<feature type="domain" description="Multidrug resistance protein MdtA-like alpha-helical hairpin" evidence="4">
    <location>
        <begin position="100"/>
        <end position="168"/>
    </location>
</feature>
<dbReference type="Gene3D" id="2.40.420.20">
    <property type="match status" value="1"/>
</dbReference>
<evidence type="ECO:0000259" key="5">
    <source>
        <dbReference type="Pfam" id="PF25917"/>
    </source>
</evidence>
<dbReference type="Pfam" id="PF25917">
    <property type="entry name" value="BSH_RND"/>
    <property type="match status" value="1"/>
</dbReference>